<feature type="transmembrane region" description="Helical" evidence="1">
    <location>
        <begin position="21"/>
        <end position="41"/>
    </location>
</feature>
<reference evidence="2 3" key="1">
    <citation type="submission" date="2020-04" db="EMBL/GenBank/DDBJ databases">
        <title>Flammeovirga sp. SR4, a novel species isolated from seawater.</title>
        <authorList>
            <person name="Wang X."/>
        </authorList>
    </citation>
    <scope>NUCLEOTIDE SEQUENCE [LARGE SCALE GENOMIC DNA]</scope>
    <source>
        <strain evidence="2 3">SR4</strain>
    </source>
</reference>
<keyword evidence="3" id="KW-1185">Reference proteome</keyword>
<protein>
    <submittedName>
        <fullName evidence="2">Uncharacterized protein</fullName>
    </submittedName>
</protein>
<gene>
    <name evidence="2" type="ORF">HGP29_07330</name>
</gene>
<dbReference type="RefSeq" id="WP_168881718.1">
    <property type="nucleotide sequence ID" value="NZ_JABAIL010000002.1"/>
</dbReference>
<keyword evidence="1" id="KW-0472">Membrane</keyword>
<dbReference type="EMBL" id="JABAIL010000002">
    <property type="protein sequence ID" value="NLR91013.1"/>
    <property type="molecule type" value="Genomic_DNA"/>
</dbReference>
<keyword evidence="1" id="KW-0812">Transmembrane</keyword>
<sequence>MKGFYIGYINQLKGKYRKFTLIGAASFLILLFISCFSFGFFQEHFTNGVFEINRETTFTGKLYMQPFPFIRVEIEKGYFKDIMLVKQGKFGISEDDMDIKNLNNSAVDITGHLIYFNGQNVLEVTDIQSSDKVINIKPPTFINQGVLEVTGEIVDPKCYFGVMKPGFGKIHRSCAIRCLSGNIPAVLVHRNENGFESYFVITYPNLKIDNTPILKLIGKTVRLKGKVRKGRNWHLLQYSEAMHPLIIKEQAFSYYQENSSPPEEEHLCITAK</sequence>
<name>A0A7X8SJ07_9BACT</name>
<comment type="caution">
    <text evidence="2">The sequence shown here is derived from an EMBL/GenBank/DDBJ whole genome shotgun (WGS) entry which is preliminary data.</text>
</comment>
<evidence type="ECO:0000313" key="3">
    <source>
        <dbReference type="Proteomes" id="UP000585050"/>
    </source>
</evidence>
<accession>A0A7X8SJ07</accession>
<evidence type="ECO:0000313" key="2">
    <source>
        <dbReference type="EMBL" id="NLR91013.1"/>
    </source>
</evidence>
<dbReference type="Proteomes" id="UP000585050">
    <property type="component" value="Unassembled WGS sequence"/>
</dbReference>
<evidence type="ECO:0000256" key="1">
    <source>
        <dbReference type="SAM" id="Phobius"/>
    </source>
</evidence>
<keyword evidence="1" id="KW-1133">Transmembrane helix</keyword>
<dbReference type="AlphaFoldDB" id="A0A7X8SJ07"/>
<dbReference type="PROSITE" id="PS51257">
    <property type="entry name" value="PROKAR_LIPOPROTEIN"/>
    <property type="match status" value="1"/>
</dbReference>
<organism evidence="2 3">
    <name type="scientific">Flammeovirga agarivorans</name>
    <dbReference type="NCBI Taxonomy" id="2726742"/>
    <lineage>
        <taxon>Bacteria</taxon>
        <taxon>Pseudomonadati</taxon>
        <taxon>Bacteroidota</taxon>
        <taxon>Cytophagia</taxon>
        <taxon>Cytophagales</taxon>
        <taxon>Flammeovirgaceae</taxon>
        <taxon>Flammeovirga</taxon>
    </lineage>
</organism>
<proteinExistence type="predicted"/>